<organism evidence="1">
    <name type="scientific">Brassica cretica</name>
    <name type="common">Mustard</name>
    <dbReference type="NCBI Taxonomy" id="69181"/>
    <lineage>
        <taxon>Eukaryota</taxon>
        <taxon>Viridiplantae</taxon>
        <taxon>Streptophyta</taxon>
        <taxon>Embryophyta</taxon>
        <taxon>Tracheophyta</taxon>
        <taxon>Spermatophyta</taxon>
        <taxon>Magnoliopsida</taxon>
        <taxon>eudicotyledons</taxon>
        <taxon>Gunneridae</taxon>
        <taxon>Pentapetalae</taxon>
        <taxon>rosids</taxon>
        <taxon>malvids</taxon>
        <taxon>Brassicales</taxon>
        <taxon>Brassicaceae</taxon>
        <taxon>Brassiceae</taxon>
        <taxon>Brassica</taxon>
    </lineage>
</organism>
<name>A0A8S9HYG7_BRACR</name>
<evidence type="ECO:0000313" key="1">
    <source>
        <dbReference type="EMBL" id="KAF2563139.1"/>
    </source>
</evidence>
<dbReference type="AlphaFoldDB" id="A0A8S9HYG7"/>
<dbReference type="EMBL" id="QGKY02001250">
    <property type="protein sequence ID" value="KAF2563139.1"/>
    <property type="molecule type" value="Genomic_DNA"/>
</dbReference>
<accession>A0A8S9HYG7</accession>
<comment type="caution">
    <text evidence="1">The sequence shown here is derived from an EMBL/GenBank/DDBJ whole genome shotgun (WGS) entry which is preliminary data.</text>
</comment>
<gene>
    <name evidence="1" type="ORF">F2Q70_00018701</name>
</gene>
<protein>
    <submittedName>
        <fullName evidence="1">Uncharacterized protein</fullName>
    </submittedName>
</protein>
<reference evidence="1" key="1">
    <citation type="submission" date="2019-12" db="EMBL/GenBank/DDBJ databases">
        <title>Genome sequencing and annotation of Brassica cretica.</title>
        <authorList>
            <person name="Studholme D.J."/>
            <person name="Sarris P.F."/>
        </authorList>
    </citation>
    <scope>NUCLEOTIDE SEQUENCE</scope>
    <source>
        <strain evidence="1">PFS-102/07</strain>
        <tissue evidence="1">Leaf</tissue>
    </source>
</reference>
<proteinExistence type="predicted"/>
<sequence length="67" mass="7432">MKADSVDFSFQYPQTLSRSVDSLSLKDSIDDAFLKLPDPDACFCIPHKALSKPVPVWECLVAHGYST</sequence>